<dbReference type="GO" id="GO:0042276">
    <property type="term" value="P:error-prone translesion synthesis"/>
    <property type="evidence" value="ECO:0007669"/>
    <property type="project" value="TreeGrafter"/>
</dbReference>
<comment type="caution">
    <text evidence="15">The sequence shown here is derived from an EMBL/GenBank/DDBJ whole genome shotgun (WGS) entry which is preliminary data.</text>
</comment>
<accession>A0A916QDW1</accession>
<evidence type="ECO:0000256" key="13">
    <source>
        <dbReference type="HAMAP-Rule" id="MF_01113"/>
    </source>
</evidence>
<evidence type="ECO:0000256" key="2">
    <source>
        <dbReference type="ARBA" id="ARBA00010945"/>
    </source>
</evidence>
<feature type="active site" evidence="13">
    <location>
        <position position="110"/>
    </location>
</feature>
<dbReference type="Pfam" id="PF21999">
    <property type="entry name" value="IMS_HHH_1"/>
    <property type="match status" value="1"/>
</dbReference>
<evidence type="ECO:0000256" key="4">
    <source>
        <dbReference type="ARBA" id="ARBA00022679"/>
    </source>
</evidence>
<feature type="domain" description="UmuC" evidence="14">
    <location>
        <begin position="9"/>
        <end position="195"/>
    </location>
</feature>
<dbReference type="Gene3D" id="3.40.1170.60">
    <property type="match status" value="1"/>
</dbReference>
<keyword evidence="8 13" id="KW-0227">DNA damage</keyword>
<keyword evidence="11 13" id="KW-0234">DNA repair</keyword>
<gene>
    <name evidence="15" type="primary">dinB2</name>
    <name evidence="13" type="synonym">dinB</name>
    <name evidence="15" type="ORF">PRECH8_10800</name>
</gene>
<evidence type="ECO:0000256" key="1">
    <source>
        <dbReference type="ARBA" id="ARBA00004496"/>
    </source>
</evidence>
<dbReference type="HAMAP" id="MF_01113">
    <property type="entry name" value="DNApol_IV"/>
    <property type="match status" value="1"/>
</dbReference>
<evidence type="ECO:0000256" key="3">
    <source>
        <dbReference type="ARBA" id="ARBA00022490"/>
    </source>
</evidence>
<evidence type="ECO:0000256" key="8">
    <source>
        <dbReference type="ARBA" id="ARBA00022763"/>
    </source>
</evidence>
<evidence type="ECO:0000256" key="10">
    <source>
        <dbReference type="ARBA" id="ARBA00023125"/>
    </source>
</evidence>
<dbReference type="NCBIfam" id="NF002848">
    <property type="entry name" value="PRK03103.1"/>
    <property type="match status" value="1"/>
</dbReference>
<evidence type="ECO:0000256" key="11">
    <source>
        <dbReference type="ARBA" id="ARBA00023204"/>
    </source>
</evidence>
<dbReference type="InterPro" id="IPR001126">
    <property type="entry name" value="UmuC"/>
</dbReference>
<dbReference type="AlphaFoldDB" id="A0A916QDW1"/>
<dbReference type="InterPro" id="IPR036775">
    <property type="entry name" value="DNA_pol_Y-fam_lit_finger_sf"/>
</dbReference>
<dbReference type="GO" id="GO:0003887">
    <property type="term" value="F:DNA-directed DNA polymerase activity"/>
    <property type="evidence" value="ECO:0007669"/>
    <property type="project" value="UniProtKB-UniRule"/>
</dbReference>
<dbReference type="CDD" id="cd01700">
    <property type="entry name" value="PolY_Pol_V_umuC"/>
    <property type="match status" value="1"/>
</dbReference>
<dbReference type="PANTHER" id="PTHR11076:SF35">
    <property type="entry name" value="DNA REPAIR PROTEIN HOMOLOG YOBH"/>
    <property type="match status" value="1"/>
</dbReference>
<keyword evidence="6 13" id="KW-0235">DNA replication</keyword>
<dbReference type="Pfam" id="PF11799">
    <property type="entry name" value="IMS_C"/>
    <property type="match status" value="1"/>
</dbReference>
<reference evidence="15" key="1">
    <citation type="submission" date="2020-08" db="EMBL/GenBank/DDBJ databases">
        <authorList>
            <person name="Uke A."/>
            <person name="Chhe C."/>
            <person name="Baramee S."/>
            <person name="Kosugi A."/>
        </authorList>
    </citation>
    <scope>NUCLEOTIDE SEQUENCE</scope>
    <source>
        <strain evidence="15">DA-C8</strain>
    </source>
</reference>
<dbReference type="InterPro" id="IPR017961">
    <property type="entry name" value="DNA_pol_Y-fam_little_finger"/>
</dbReference>
<evidence type="ECO:0000256" key="6">
    <source>
        <dbReference type="ARBA" id="ARBA00022705"/>
    </source>
</evidence>
<evidence type="ECO:0000259" key="14">
    <source>
        <dbReference type="PROSITE" id="PS50173"/>
    </source>
</evidence>
<dbReference type="GO" id="GO:0006281">
    <property type="term" value="P:DNA repair"/>
    <property type="evidence" value="ECO:0007669"/>
    <property type="project" value="UniProtKB-UniRule"/>
</dbReference>
<sequence>MESRRDRIIFLVDMQSFYASVEKARHPELRDKPLIVAGDPARRSGIVLAACPLAKRCGVTTAERLGEAVRKCPDVVVIRPRMQEYIRVSLQISAILERFSDLVEPYSIDEQFIDVTGSYLLFGKDPQEVARKIQASISRETGVYARVGIGPNKVLAKMACDNFAKKNADGIFTLTHENKREHLWPLAIDKMFGVGSRMNRHLRRLGIHTIGDLAAFPLHKLQRIWGVNGHVLWMTANGYDYSPVTPTTHDTQKGIGHQMTLPRDYRTAEEIRVVLMELSEEVCRRARSKGLMGETVSVGCRGADFDRPTGFHRQTKLSSPTNHMPHIFAAAQALFERHWDGEPVRSVGVSLTQLRPDDEYQLDLFLDRERERKLDHAVDAIKERYGSAAIVRAVSLTSAGQAYDRAQKIGGHYK</sequence>
<reference evidence="15" key="2">
    <citation type="journal article" date="2021" name="Data Brief">
        <title>Draft genome sequence data of the facultative, thermophilic, xylanolytic bacterium Paenibacillus sp. strain DA-C8.</title>
        <authorList>
            <person name="Chhe C."/>
            <person name="Uke A."/>
            <person name="Baramee S."/>
            <person name="Ungkulpasvich U."/>
            <person name="Tachaapaikoon C."/>
            <person name="Pason P."/>
            <person name="Waeonukul R."/>
            <person name="Ratanakhanokchai K."/>
            <person name="Kosugi A."/>
        </authorList>
    </citation>
    <scope>NUCLEOTIDE SEQUENCE</scope>
    <source>
        <strain evidence="15">DA-C8</strain>
    </source>
</reference>
<keyword evidence="3 13" id="KW-0963">Cytoplasm</keyword>
<comment type="subcellular location">
    <subcellularLocation>
        <location evidence="1 13">Cytoplasm</location>
    </subcellularLocation>
</comment>
<dbReference type="Proteomes" id="UP000654993">
    <property type="component" value="Unassembled WGS sequence"/>
</dbReference>
<dbReference type="Pfam" id="PF00817">
    <property type="entry name" value="IMS"/>
    <property type="match status" value="1"/>
</dbReference>
<keyword evidence="5 13" id="KW-0548">Nucleotidyltransferase</keyword>
<comment type="subunit">
    <text evidence="13">Monomer.</text>
</comment>
<dbReference type="GO" id="GO:0006261">
    <property type="term" value="P:DNA-templated DNA replication"/>
    <property type="evidence" value="ECO:0007669"/>
    <property type="project" value="UniProtKB-UniRule"/>
</dbReference>
<dbReference type="Gene3D" id="3.30.1490.100">
    <property type="entry name" value="DNA polymerase, Y-family, little finger domain"/>
    <property type="match status" value="1"/>
</dbReference>
<comment type="catalytic activity">
    <reaction evidence="12 13">
        <text>DNA(n) + a 2'-deoxyribonucleoside 5'-triphosphate = DNA(n+1) + diphosphate</text>
        <dbReference type="Rhea" id="RHEA:22508"/>
        <dbReference type="Rhea" id="RHEA-COMP:17339"/>
        <dbReference type="Rhea" id="RHEA-COMP:17340"/>
        <dbReference type="ChEBI" id="CHEBI:33019"/>
        <dbReference type="ChEBI" id="CHEBI:61560"/>
        <dbReference type="ChEBI" id="CHEBI:173112"/>
        <dbReference type="EC" id="2.7.7.7"/>
    </reaction>
</comment>
<evidence type="ECO:0000256" key="9">
    <source>
        <dbReference type="ARBA" id="ARBA00022842"/>
    </source>
</evidence>
<dbReference type="InterPro" id="IPR043128">
    <property type="entry name" value="Rev_trsase/Diguanyl_cyclase"/>
</dbReference>
<dbReference type="Gene3D" id="3.30.70.270">
    <property type="match status" value="1"/>
</dbReference>
<comment type="cofactor">
    <cofactor evidence="13">
        <name>Mg(2+)</name>
        <dbReference type="ChEBI" id="CHEBI:18420"/>
    </cofactor>
    <text evidence="13">Binds 2 magnesium ions per subunit.</text>
</comment>
<dbReference type="InterPro" id="IPR022880">
    <property type="entry name" value="DNApol_IV"/>
</dbReference>
<protein>
    <recommendedName>
        <fullName evidence="13">DNA polymerase IV</fullName>
        <shortName evidence="13">Pol IV</shortName>
        <ecNumber evidence="13">2.7.7.7</ecNumber>
    </recommendedName>
</protein>
<organism evidence="15 16">
    <name type="scientific">Insulibacter thermoxylanivorax</name>
    <dbReference type="NCBI Taxonomy" id="2749268"/>
    <lineage>
        <taxon>Bacteria</taxon>
        <taxon>Bacillati</taxon>
        <taxon>Bacillota</taxon>
        <taxon>Bacilli</taxon>
        <taxon>Bacillales</taxon>
        <taxon>Paenibacillaceae</taxon>
        <taxon>Insulibacter</taxon>
    </lineage>
</organism>
<dbReference type="InterPro" id="IPR050116">
    <property type="entry name" value="DNA_polymerase-Y"/>
</dbReference>
<dbReference type="InterPro" id="IPR053848">
    <property type="entry name" value="IMS_HHH_1"/>
</dbReference>
<dbReference type="SUPFAM" id="SSF100879">
    <property type="entry name" value="Lesion bypass DNA polymerase (Y-family), little finger domain"/>
    <property type="match status" value="1"/>
</dbReference>
<dbReference type="InterPro" id="IPR043502">
    <property type="entry name" value="DNA/RNA_pol_sf"/>
</dbReference>
<dbReference type="RefSeq" id="WP_200966046.1">
    <property type="nucleotide sequence ID" value="NZ_BMAQ01000006.1"/>
</dbReference>
<evidence type="ECO:0000256" key="12">
    <source>
        <dbReference type="ARBA" id="ARBA00049244"/>
    </source>
</evidence>
<dbReference type="EC" id="2.7.7.7" evidence="13"/>
<dbReference type="GO" id="GO:0000287">
    <property type="term" value="F:magnesium ion binding"/>
    <property type="evidence" value="ECO:0007669"/>
    <property type="project" value="UniProtKB-UniRule"/>
</dbReference>
<evidence type="ECO:0000256" key="5">
    <source>
        <dbReference type="ARBA" id="ARBA00022695"/>
    </source>
</evidence>
<dbReference type="SUPFAM" id="SSF56672">
    <property type="entry name" value="DNA/RNA polymerases"/>
    <property type="match status" value="1"/>
</dbReference>
<keyword evidence="10 13" id="KW-0238">DNA-binding</keyword>
<dbReference type="GO" id="GO:0005829">
    <property type="term" value="C:cytosol"/>
    <property type="evidence" value="ECO:0007669"/>
    <property type="project" value="TreeGrafter"/>
</dbReference>
<feature type="binding site" evidence="13">
    <location>
        <position position="13"/>
    </location>
    <ligand>
        <name>Mg(2+)</name>
        <dbReference type="ChEBI" id="CHEBI:18420"/>
    </ligand>
</feature>
<feature type="binding site" evidence="13">
    <location>
        <position position="109"/>
    </location>
    <ligand>
        <name>Mg(2+)</name>
        <dbReference type="ChEBI" id="CHEBI:18420"/>
    </ligand>
</feature>
<proteinExistence type="inferred from homology"/>
<keyword evidence="9 13" id="KW-0460">Magnesium</keyword>
<keyword evidence="13" id="KW-0239">DNA-directed DNA polymerase</keyword>
<comment type="function">
    <text evidence="13">Poorly processive, error-prone DNA polymerase involved in untargeted mutagenesis. Copies undamaged DNA at stalled replication forks, which arise in vivo from mismatched or misaligned primer ends. These misaligned primers can be extended by PolIV. Exhibits no 3'-5' exonuclease (proofreading) activity. May be involved in translesional synthesis, in conjunction with the beta clamp from PolIII.</text>
</comment>
<evidence type="ECO:0000313" key="15">
    <source>
        <dbReference type="EMBL" id="GFR37784.1"/>
    </source>
</evidence>
<keyword evidence="16" id="KW-1185">Reference proteome</keyword>
<name>A0A916QDW1_9BACL</name>
<dbReference type="GO" id="GO:0009432">
    <property type="term" value="P:SOS response"/>
    <property type="evidence" value="ECO:0007669"/>
    <property type="project" value="TreeGrafter"/>
</dbReference>
<dbReference type="Gene3D" id="1.10.150.20">
    <property type="entry name" value="5' to 3' exonuclease, C-terminal subdomain"/>
    <property type="match status" value="1"/>
</dbReference>
<dbReference type="PANTHER" id="PTHR11076">
    <property type="entry name" value="DNA REPAIR POLYMERASE UMUC / TRANSFERASE FAMILY MEMBER"/>
    <property type="match status" value="1"/>
</dbReference>
<dbReference type="EMBL" id="BMAQ01000006">
    <property type="protein sequence ID" value="GFR37784.1"/>
    <property type="molecule type" value="Genomic_DNA"/>
</dbReference>
<keyword evidence="13" id="KW-0515">Mutator protein</keyword>
<keyword evidence="4 13" id="KW-0808">Transferase</keyword>
<evidence type="ECO:0000313" key="16">
    <source>
        <dbReference type="Proteomes" id="UP000654993"/>
    </source>
</evidence>
<keyword evidence="7 13" id="KW-0479">Metal-binding</keyword>
<evidence type="ECO:0000256" key="7">
    <source>
        <dbReference type="ARBA" id="ARBA00022723"/>
    </source>
</evidence>
<comment type="similarity">
    <text evidence="2 13">Belongs to the DNA polymerase type-Y family.</text>
</comment>
<feature type="site" description="Substrate discrimination" evidence="13">
    <location>
        <position position="18"/>
    </location>
</feature>
<dbReference type="PROSITE" id="PS50173">
    <property type="entry name" value="UMUC"/>
    <property type="match status" value="1"/>
</dbReference>
<dbReference type="GO" id="GO:0003684">
    <property type="term" value="F:damaged DNA binding"/>
    <property type="evidence" value="ECO:0007669"/>
    <property type="project" value="InterPro"/>
</dbReference>